<organism evidence="1 2">
    <name type="scientific">Sulfurovum zhangzhouensis</name>
    <dbReference type="NCBI Taxonomy" id="3019067"/>
    <lineage>
        <taxon>Bacteria</taxon>
        <taxon>Pseudomonadati</taxon>
        <taxon>Campylobacterota</taxon>
        <taxon>Epsilonproteobacteria</taxon>
        <taxon>Campylobacterales</taxon>
        <taxon>Sulfurovaceae</taxon>
        <taxon>Sulfurovum</taxon>
    </lineage>
</organism>
<sequence>MHTYRYNSPIGSFEIRQVGHLMYELWIEEEMLGSYDSAESAATDVANFDTDYIEWDRFENELENFPKDLGDWTEMNEESPQY</sequence>
<protein>
    <submittedName>
        <fullName evidence="1">Uncharacterized protein</fullName>
    </submittedName>
</protein>
<reference evidence="1" key="1">
    <citation type="submission" date="2023-01" db="EMBL/GenBank/DDBJ databases">
        <title>Sulfurovum sp. zt1-1 genome assembly.</title>
        <authorList>
            <person name="Wang J."/>
        </authorList>
    </citation>
    <scope>NUCLEOTIDE SEQUENCE</scope>
    <source>
        <strain evidence="1">Zt1-1</strain>
    </source>
</reference>
<comment type="caution">
    <text evidence="1">The sequence shown here is derived from an EMBL/GenBank/DDBJ whole genome shotgun (WGS) entry which is preliminary data.</text>
</comment>
<dbReference type="EMBL" id="JAQIBD010000001">
    <property type="protein sequence ID" value="MDM5271084.1"/>
    <property type="molecule type" value="Genomic_DNA"/>
</dbReference>
<gene>
    <name evidence="1" type="ORF">PGH07_02705</name>
</gene>
<proteinExistence type="predicted"/>
<dbReference type="Proteomes" id="UP001169069">
    <property type="component" value="Unassembled WGS sequence"/>
</dbReference>
<keyword evidence="2" id="KW-1185">Reference proteome</keyword>
<dbReference type="RefSeq" id="WP_289412391.1">
    <property type="nucleotide sequence ID" value="NZ_JAQIBD010000001.1"/>
</dbReference>
<accession>A0ABT7QW74</accession>
<name>A0ABT7QW74_9BACT</name>
<evidence type="ECO:0000313" key="2">
    <source>
        <dbReference type="Proteomes" id="UP001169069"/>
    </source>
</evidence>
<evidence type="ECO:0000313" key="1">
    <source>
        <dbReference type="EMBL" id="MDM5271084.1"/>
    </source>
</evidence>